<dbReference type="PROSITE" id="PS51257">
    <property type="entry name" value="PROKAR_LIPOPROTEIN"/>
    <property type="match status" value="1"/>
</dbReference>
<protein>
    <recommendedName>
        <fullName evidence="4">Lipoprotein</fullName>
    </recommendedName>
</protein>
<sequence length="204" mass="24239">MRFLKINILVIFLLSSCSLAITKDFTEANVELSNYKNPYFSNVFKDYVYKANIEVYGYEFSGILIIKKLATQHHRIVFATEFGTKMLDMELNKEDYTIHFIASELNKKILVNTLKKDFRILLQEDILVNKTFKNEYFNVYQSNNKNRLNFYFVKKEHNCLEKLVNTSKIKEKVIFNFKSNECKMAEKILIEHKNLKLKIELKAF</sequence>
<dbReference type="Proteomes" id="UP000270856">
    <property type="component" value="Unassembled WGS sequence"/>
</dbReference>
<dbReference type="EMBL" id="RPFJ01000006">
    <property type="protein sequence ID" value="RPD98597.1"/>
    <property type="molecule type" value="Genomic_DNA"/>
</dbReference>
<evidence type="ECO:0000313" key="2">
    <source>
        <dbReference type="EMBL" id="RPD98597.1"/>
    </source>
</evidence>
<evidence type="ECO:0000313" key="3">
    <source>
        <dbReference type="Proteomes" id="UP000270856"/>
    </source>
</evidence>
<organism evidence="2 3">
    <name type="scientific">Aureibaculum marinum</name>
    <dbReference type="NCBI Taxonomy" id="2487930"/>
    <lineage>
        <taxon>Bacteria</taxon>
        <taxon>Pseudomonadati</taxon>
        <taxon>Bacteroidota</taxon>
        <taxon>Flavobacteriia</taxon>
        <taxon>Flavobacteriales</taxon>
        <taxon>Flavobacteriaceae</taxon>
        <taxon>Aureibaculum</taxon>
    </lineage>
</organism>
<name>A0A3N4NV98_9FLAO</name>
<proteinExistence type="predicted"/>
<feature type="chain" id="PRO_5018232490" description="Lipoprotein" evidence="1">
    <location>
        <begin position="21"/>
        <end position="204"/>
    </location>
</feature>
<dbReference type="OrthoDB" id="1043955at2"/>
<keyword evidence="1" id="KW-0732">Signal</keyword>
<dbReference type="RefSeq" id="WP_123896914.1">
    <property type="nucleotide sequence ID" value="NZ_RPFJ01000006.1"/>
</dbReference>
<feature type="signal peptide" evidence="1">
    <location>
        <begin position="1"/>
        <end position="20"/>
    </location>
</feature>
<reference evidence="2 3" key="1">
    <citation type="submission" date="2018-11" db="EMBL/GenBank/DDBJ databases">
        <title>Aureibaculum marinum gen. nov., sp. nov., a member of the family Flavobacteriaceae isolated from the Bohai Sea.</title>
        <authorList>
            <person name="Ji X."/>
        </authorList>
    </citation>
    <scope>NUCLEOTIDE SEQUENCE [LARGE SCALE GENOMIC DNA]</scope>
    <source>
        <strain evidence="2 3">BH-SD17</strain>
    </source>
</reference>
<comment type="caution">
    <text evidence="2">The sequence shown here is derived from an EMBL/GenBank/DDBJ whole genome shotgun (WGS) entry which is preliminary data.</text>
</comment>
<dbReference type="AlphaFoldDB" id="A0A3N4NV98"/>
<evidence type="ECO:0000256" key="1">
    <source>
        <dbReference type="SAM" id="SignalP"/>
    </source>
</evidence>
<keyword evidence="3" id="KW-1185">Reference proteome</keyword>
<evidence type="ECO:0008006" key="4">
    <source>
        <dbReference type="Google" id="ProtNLM"/>
    </source>
</evidence>
<accession>A0A3N4NV98</accession>
<gene>
    <name evidence="2" type="ORF">EGM88_05235</name>
</gene>